<proteinExistence type="predicted"/>
<gene>
    <name evidence="1" type="ORF">GCM10007320_00270</name>
</gene>
<dbReference type="Gene3D" id="1.20.910.10">
    <property type="entry name" value="Heme oxygenase-like"/>
    <property type="match status" value="1"/>
</dbReference>
<protein>
    <recommendedName>
        <fullName evidence="3">Heme oxygenase-like protein</fullName>
    </recommendedName>
</protein>
<organism evidence="1 2">
    <name type="scientific">Pseudorhodoferax aquiterrae</name>
    <dbReference type="NCBI Taxonomy" id="747304"/>
    <lineage>
        <taxon>Bacteria</taxon>
        <taxon>Pseudomonadati</taxon>
        <taxon>Pseudomonadota</taxon>
        <taxon>Betaproteobacteria</taxon>
        <taxon>Burkholderiales</taxon>
        <taxon>Comamonadaceae</taxon>
    </lineage>
</organism>
<dbReference type="InterPro" id="IPR016084">
    <property type="entry name" value="Haem_Oase-like_multi-hlx"/>
</dbReference>
<evidence type="ECO:0000313" key="2">
    <source>
        <dbReference type="Proteomes" id="UP000626210"/>
    </source>
</evidence>
<comment type="caution">
    <text evidence="1">The sequence shown here is derived from an EMBL/GenBank/DDBJ whole genome shotgun (WGS) entry which is preliminary data.</text>
</comment>
<dbReference type="Pfam" id="PF14518">
    <property type="entry name" value="Haem_oxygenas_2"/>
    <property type="match status" value="1"/>
</dbReference>
<dbReference type="Proteomes" id="UP000626210">
    <property type="component" value="Unassembled WGS sequence"/>
</dbReference>
<evidence type="ECO:0008006" key="3">
    <source>
        <dbReference type="Google" id="ProtNLM"/>
    </source>
</evidence>
<keyword evidence="2" id="KW-1185">Reference proteome</keyword>
<reference evidence="2" key="1">
    <citation type="journal article" date="2019" name="Int. J. Syst. Evol. Microbiol.">
        <title>The Global Catalogue of Microorganisms (GCM) 10K type strain sequencing project: providing services to taxonomists for standard genome sequencing and annotation.</title>
        <authorList>
            <consortium name="The Broad Institute Genomics Platform"/>
            <consortium name="The Broad Institute Genome Sequencing Center for Infectious Disease"/>
            <person name="Wu L."/>
            <person name="Ma J."/>
        </authorList>
    </citation>
    <scope>NUCLEOTIDE SEQUENCE [LARGE SCALE GENOMIC DNA]</scope>
    <source>
        <strain evidence="2">KCTC 23314</strain>
    </source>
</reference>
<dbReference type="EMBL" id="BMYK01000001">
    <property type="protein sequence ID" value="GHC68205.1"/>
    <property type="molecule type" value="Genomic_DNA"/>
</dbReference>
<accession>A0ABQ3FU19</accession>
<sequence>MHSTNTSTLAEPALTAMPTGLQRQAYPCSDDRYPASIGHALAPVHASSYRAVYEELVNPATERLAAQRRSLALLRDALGAVASQADDLPDSPEGLFDWMTASAKKATDAYQEYLAQRRAGAPRRFFASRTHALYFLQAVAPTKLVDGSWLFGCMRHARDPRMAGLAQTYLEELGSGDASKNHVLLYRELLRAHGLNEGTHLSDEHFEQGAIQLALGHTTEQMLPEVIGFNLGYEQLPLHLLITAYELNELGLDPYYFTLHVTVDNADSGHARKAIDAVALNAARFADPGRYWERVRRGYRLNDLGLGTNSVIAGFDLDAEVLRILIAKSAAGAGAHSDYCRIEGRTVNGWLSEPARVGEFLQALVRKGWIVPGAEPAQSRFWQLLVGERAEMFGVFSDYELQALFDWIRGPAAVDGRRYDAPAQGAARTPSFRAAQRLRASVGTEGPPAEDVEQHLLAPGAHWTPQGLDATRALVASLRG</sequence>
<name>A0ABQ3FU19_9BURK</name>
<dbReference type="SMART" id="SM01236">
    <property type="entry name" value="Haem_oxygenase_2"/>
    <property type="match status" value="1"/>
</dbReference>
<evidence type="ECO:0000313" key="1">
    <source>
        <dbReference type="EMBL" id="GHC68205.1"/>
    </source>
</evidence>